<keyword evidence="2" id="KW-0808">Transferase</keyword>
<keyword evidence="3" id="KW-1185">Reference proteome</keyword>
<accession>A0A317Q9P0</accession>
<protein>
    <submittedName>
        <fullName evidence="2">UDP:flavonoid glycosyltransferase YjiC (YdhE family)</fullName>
    </submittedName>
</protein>
<dbReference type="CDD" id="cd03784">
    <property type="entry name" value="GT1_Gtf-like"/>
    <property type="match status" value="1"/>
</dbReference>
<name>A0A317Q9P0_9ENTR</name>
<sequence>MQRLLALIPPGASRIDLLAPPFAGHLNPVLAMGRALAEHYQVRILSTPKALPRIHAAGLTGVAIEGEYDDVLCAVANPQYAVKTHPVRLYRQFREVVGLLVNFSHALAQYWRDEGTPDLVISDFTLPVVGEVCHQFSVPWWTSLPSPCALETADGVPGYCGGLLPPRNKFERVIQCLHRKKVRGFKRCIFWLFRKTIRPTGIHRLYREDGSESAYSAHCILALSEERFEFPRTWPAAVHFIGPALYTPPVIVPQPPFETGKRHVLVTLGTHLDWHKAEVTRAVAKLAQTLPDWVFHFTLGNPDTASVAHQSNLYCLPWVDYDRWVSEYDAVIHHGGAGIMWHCLKAERPALVYPVDYDQFDHAARLAWHGKGIWLKGGIHALEQARPLLLRLVQSTVKNEK</sequence>
<dbReference type="GO" id="GO:0008194">
    <property type="term" value="F:UDP-glycosyltransferase activity"/>
    <property type="evidence" value="ECO:0007669"/>
    <property type="project" value="InterPro"/>
</dbReference>
<dbReference type="InterPro" id="IPR007235">
    <property type="entry name" value="Glyco_trans_28_C"/>
</dbReference>
<dbReference type="Proteomes" id="UP000246744">
    <property type="component" value="Unassembled WGS sequence"/>
</dbReference>
<gene>
    <name evidence="2" type="ORF">DES37_101451</name>
</gene>
<dbReference type="OrthoDB" id="6620093at2"/>
<dbReference type="GO" id="GO:0016758">
    <property type="term" value="F:hexosyltransferase activity"/>
    <property type="evidence" value="ECO:0007669"/>
    <property type="project" value="InterPro"/>
</dbReference>
<comment type="caution">
    <text evidence="2">The sequence shown here is derived from an EMBL/GenBank/DDBJ whole genome shotgun (WGS) entry which is preliminary data.</text>
</comment>
<evidence type="ECO:0000259" key="1">
    <source>
        <dbReference type="Pfam" id="PF04101"/>
    </source>
</evidence>
<dbReference type="PANTHER" id="PTHR48050:SF13">
    <property type="entry name" value="STEROL 3-BETA-GLUCOSYLTRANSFERASE UGT80A2"/>
    <property type="match status" value="1"/>
</dbReference>
<dbReference type="RefSeq" id="WP_110024677.1">
    <property type="nucleotide sequence ID" value="NZ_QGTS01000001.1"/>
</dbReference>
<dbReference type="AlphaFoldDB" id="A0A317Q9P0"/>
<feature type="domain" description="Glycosyl transferase family 28 C-terminal" evidence="1">
    <location>
        <begin position="313"/>
        <end position="375"/>
    </location>
</feature>
<dbReference type="GO" id="GO:0017000">
    <property type="term" value="P:antibiotic biosynthetic process"/>
    <property type="evidence" value="ECO:0007669"/>
    <property type="project" value="UniProtKB-ARBA"/>
</dbReference>
<evidence type="ECO:0000313" key="3">
    <source>
        <dbReference type="Proteomes" id="UP000246744"/>
    </source>
</evidence>
<dbReference type="Pfam" id="PF04101">
    <property type="entry name" value="Glyco_tran_28_C"/>
    <property type="match status" value="1"/>
</dbReference>
<dbReference type="SUPFAM" id="SSF53756">
    <property type="entry name" value="UDP-Glycosyltransferase/glycogen phosphorylase"/>
    <property type="match status" value="1"/>
</dbReference>
<dbReference type="PANTHER" id="PTHR48050">
    <property type="entry name" value="STEROL 3-BETA-GLUCOSYLTRANSFERASE"/>
    <property type="match status" value="1"/>
</dbReference>
<dbReference type="InterPro" id="IPR002213">
    <property type="entry name" value="UDP_glucos_trans"/>
</dbReference>
<organism evidence="2 3">
    <name type="scientific">Mangrovibacter plantisponsor</name>
    <dbReference type="NCBI Taxonomy" id="451513"/>
    <lineage>
        <taxon>Bacteria</taxon>
        <taxon>Pseudomonadati</taxon>
        <taxon>Pseudomonadota</taxon>
        <taxon>Gammaproteobacteria</taxon>
        <taxon>Enterobacterales</taxon>
        <taxon>Enterobacteriaceae</taxon>
        <taxon>Mangrovibacter</taxon>
    </lineage>
</organism>
<dbReference type="InterPro" id="IPR050426">
    <property type="entry name" value="Glycosyltransferase_28"/>
</dbReference>
<dbReference type="Gene3D" id="3.40.50.2000">
    <property type="entry name" value="Glycogen Phosphorylase B"/>
    <property type="match status" value="2"/>
</dbReference>
<dbReference type="EMBL" id="QGTS01000001">
    <property type="protein sequence ID" value="PWW12874.1"/>
    <property type="molecule type" value="Genomic_DNA"/>
</dbReference>
<reference evidence="2 3" key="1">
    <citation type="submission" date="2018-05" db="EMBL/GenBank/DDBJ databases">
        <title>Genomic Encyclopedia of Type Strains, Phase IV (KMG-IV): sequencing the most valuable type-strain genomes for metagenomic binning, comparative biology and taxonomic classification.</title>
        <authorList>
            <person name="Goeker M."/>
        </authorList>
    </citation>
    <scope>NUCLEOTIDE SEQUENCE [LARGE SCALE GENOMIC DNA]</scope>
    <source>
        <strain evidence="2 3">DSM 19579</strain>
    </source>
</reference>
<evidence type="ECO:0000313" key="2">
    <source>
        <dbReference type="EMBL" id="PWW12874.1"/>
    </source>
</evidence>
<proteinExistence type="predicted"/>